<name>A0A0H5RER1_9EUKA</name>
<feature type="non-terminal residue" evidence="2">
    <location>
        <position position="1"/>
    </location>
</feature>
<protein>
    <submittedName>
        <fullName evidence="2">Uncharacterized protein</fullName>
    </submittedName>
</protein>
<feature type="region of interest" description="Disordered" evidence="1">
    <location>
        <begin position="36"/>
        <end position="74"/>
    </location>
</feature>
<sequence>DKPSQAPVRLSQPRPVDRVSCAPGCTLLSQKIRLSSPLHPAPMSHTQSSQNSPISTQRSSSSSRNSPVASQPGITVPSLPTYHQFPSLFNLCETILCQAIDERRVLVALQFARTVGSRILVDHCVKFILDNAQVVLISALRSLDPLDVAYLQEAYHKILPRSITSFLGKRPPAVTDEDGELEWFIPRTQSHLRSKIRSISKKLSQIASLSERRARGDTLNSEQLAKFKQRDVLRLFLQQCQGALAEQIEPDTPIECVFQKCTKTLREKLHVAPPLLHRAAAESAIFEEPPIPAEDVSLDPTAESHCGSLVNADVMSPVLPPEWSTGGRTSTSCRSSPAQSKPRRVKSRQEPVASAPITVPNHQSGPVRPSNSSSPSSRDNSAGSPSVAPKPLTPSRLQGRLHSNRLRWPGFASSPTLHDFLVTPVKNSAAKAAPWKEAMNNQGTSLSFVDIQNQEANNANVPNSICDFKRKSSSPWAPPASNAVHVSASSFAMILQEQTAMQLNDPKVGPVPNAWGPGVNQRMKPAPISSIQSLQFIETEFLDAQQRAFDAAAANAIRTRPAASRPPGRRHYRRREEPSGGK</sequence>
<accession>A0A0H5RER1</accession>
<dbReference type="EMBL" id="HACM01012263">
    <property type="protein sequence ID" value="CRZ12705.1"/>
    <property type="molecule type" value="Transcribed_RNA"/>
</dbReference>
<evidence type="ECO:0000313" key="2">
    <source>
        <dbReference type="EMBL" id="CRZ12705.1"/>
    </source>
</evidence>
<feature type="compositionally biased region" description="Low complexity" evidence="1">
    <location>
        <begin position="324"/>
        <end position="336"/>
    </location>
</feature>
<feature type="region of interest" description="Disordered" evidence="1">
    <location>
        <begin position="556"/>
        <end position="582"/>
    </location>
</feature>
<reference evidence="2" key="1">
    <citation type="submission" date="2015-04" db="EMBL/GenBank/DDBJ databases">
        <title>The genome sequence of the plant pathogenic Rhizarian Plasmodiophora brassicae reveals insights in its biotrophic life cycle and the origin of chitin synthesis.</title>
        <authorList>
            <person name="Schwelm A."/>
            <person name="Fogelqvist J."/>
            <person name="Knaust A."/>
            <person name="Julke S."/>
            <person name="Lilja T."/>
            <person name="Dhandapani V."/>
            <person name="Bonilla-Rosso G."/>
            <person name="Karlsson M."/>
            <person name="Shevchenko A."/>
            <person name="Choi S.R."/>
            <person name="Kim H.G."/>
            <person name="Park J.Y."/>
            <person name="Lim Y.P."/>
            <person name="Ludwig-Muller J."/>
            <person name="Dixelius C."/>
        </authorList>
    </citation>
    <scope>NUCLEOTIDE SEQUENCE</scope>
    <source>
        <tissue evidence="2">Potato root galls</tissue>
    </source>
</reference>
<feature type="region of interest" description="Disordered" evidence="1">
    <location>
        <begin position="317"/>
        <end position="399"/>
    </location>
</feature>
<feature type="compositionally biased region" description="Low complexity" evidence="1">
    <location>
        <begin position="48"/>
        <end position="67"/>
    </location>
</feature>
<proteinExistence type="predicted"/>
<dbReference type="AlphaFoldDB" id="A0A0H5RER1"/>
<evidence type="ECO:0000256" key="1">
    <source>
        <dbReference type="SAM" id="MobiDB-lite"/>
    </source>
</evidence>
<feature type="compositionally biased region" description="Low complexity" evidence="1">
    <location>
        <begin position="556"/>
        <end position="566"/>
    </location>
</feature>
<feature type="compositionally biased region" description="Low complexity" evidence="1">
    <location>
        <begin position="364"/>
        <end position="386"/>
    </location>
</feature>
<organism evidence="2">
    <name type="scientific">Spongospora subterranea</name>
    <dbReference type="NCBI Taxonomy" id="70186"/>
    <lineage>
        <taxon>Eukaryota</taxon>
        <taxon>Sar</taxon>
        <taxon>Rhizaria</taxon>
        <taxon>Endomyxa</taxon>
        <taxon>Phytomyxea</taxon>
        <taxon>Plasmodiophorida</taxon>
        <taxon>Plasmodiophoridae</taxon>
        <taxon>Spongospora</taxon>
    </lineage>
</organism>